<comment type="similarity">
    <text evidence="1">Belongs to the RUS1 family.</text>
</comment>
<feature type="region of interest" description="Disordered" evidence="2">
    <location>
        <begin position="359"/>
        <end position="393"/>
    </location>
</feature>
<evidence type="ECO:0000313" key="5">
    <source>
        <dbReference type="Proteomes" id="UP000274822"/>
    </source>
</evidence>
<reference evidence="4 5" key="1">
    <citation type="journal article" date="2018" name="New Phytol.">
        <title>Phylogenomics of Endogonaceae and evolution of mycorrhizas within Mucoromycota.</title>
        <authorList>
            <person name="Chang Y."/>
            <person name="Desiro A."/>
            <person name="Na H."/>
            <person name="Sandor L."/>
            <person name="Lipzen A."/>
            <person name="Clum A."/>
            <person name="Barry K."/>
            <person name="Grigoriev I.V."/>
            <person name="Martin F.M."/>
            <person name="Stajich J.E."/>
            <person name="Smith M.E."/>
            <person name="Bonito G."/>
            <person name="Spatafora J.W."/>
        </authorList>
    </citation>
    <scope>NUCLEOTIDE SEQUENCE [LARGE SCALE GENOMIC DNA]</scope>
    <source>
        <strain evidence="4 5">AD002</strain>
    </source>
</reference>
<gene>
    <name evidence="4" type="ORF">BC938DRAFT_474867</name>
</gene>
<dbReference type="InterPro" id="IPR054549">
    <property type="entry name" value="UVB_sens_RUS_dom"/>
</dbReference>
<evidence type="ECO:0000256" key="2">
    <source>
        <dbReference type="SAM" id="MobiDB-lite"/>
    </source>
</evidence>
<dbReference type="PANTHER" id="PTHR12770">
    <property type="entry name" value="RUS1 FAMILY PROTEIN C16ORF58"/>
    <property type="match status" value="1"/>
</dbReference>
<dbReference type="Proteomes" id="UP000274822">
    <property type="component" value="Unassembled WGS sequence"/>
</dbReference>
<evidence type="ECO:0000313" key="4">
    <source>
        <dbReference type="EMBL" id="RUS23622.1"/>
    </source>
</evidence>
<evidence type="ECO:0000259" key="3">
    <source>
        <dbReference type="Pfam" id="PF04884"/>
    </source>
</evidence>
<dbReference type="AlphaFoldDB" id="A0A433Q1K9"/>
<organism evidence="4 5">
    <name type="scientific">Jimgerdemannia flammicorona</name>
    <dbReference type="NCBI Taxonomy" id="994334"/>
    <lineage>
        <taxon>Eukaryota</taxon>
        <taxon>Fungi</taxon>
        <taxon>Fungi incertae sedis</taxon>
        <taxon>Mucoromycota</taxon>
        <taxon>Mucoromycotina</taxon>
        <taxon>Endogonomycetes</taxon>
        <taxon>Endogonales</taxon>
        <taxon>Endogonaceae</taxon>
        <taxon>Jimgerdemannia</taxon>
    </lineage>
</organism>
<protein>
    <submittedName>
        <fullName evidence="4">Vitamin B6 photo-protection and homoeostasis-domain-containing protein</fullName>
    </submittedName>
</protein>
<keyword evidence="5" id="KW-1185">Reference proteome</keyword>
<evidence type="ECO:0000256" key="1">
    <source>
        <dbReference type="ARBA" id="ARBA00007558"/>
    </source>
</evidence>
<dbReference type="Pfam" id="PF04884">
    <property type="entry name" value="UVB_sens_prot"/>
    <property type="match status" value="1"/>
</dbReference>
<feature type="domain" description="Protein root UVB sensitive/RUS" evidence="3">
    <location>
        <begin position="96"/>
        <end position="222"/>
    </location>
</feature>
<feature type="compositionally biased region" description="Basic residues" evidence="2">
    <location>
        <begin position="363"/>
        <end position="385"/>
    </location>
</feature>
<dbReference type="PANTHER" id="PTHR12770:SF22">
    <property type="entry name" value="PROTEIN ROOT UVB SENSITIVE 1, CHLOROPLASTIC"/>
    <property type="match status" value="1"/>
</dbReference>
<name>A0A433Q1K9_9FUNG</name>
<accession>A0A433Q1K9</accession>
<comment type="caution">
    <text evidence="4">The sequence shown here is derived from an EMBL/GenBank/DDBJ whole genome shotgun (WGS) entry which is preliminary data.</text>
</comment>
<sequence>MNTLLPLRHSPSIRLRLFTRFFNHGLWRPSSTRVITVRQKARAVWHPQWNVVHVASPVHPNDKIATIDTSSAPAEPSAEAISSPGLLTFLSDLRLNVVAAFLPKGYPHSVSSHYKGFVAWQFMHNVAGSVTGVLATQSLLFAIGLGAGSIPLAASLNWIIKDGLGQLGGVVYASSVSDHFDSEPKRYRFQATLAMQLACVIELMTPLFPGMFLVLASVSNIGACTWVKFCIGLGTNEFIGGMMQPRTSPGLRRRRRGKDRLRMRSVLLFMCTVTNQRPLLHSDPLNRAHMHKTFALRNKHSPRRRCKLVHHCFHYVNLHPLCGPDPSTAARPARLPPLLPSQYLRNLPLEPARHHLFAQPPARRGRPRPAPPSHHHGSHHLHRRPQNPYRHPDPRIRFRQRAVCYPVQVPFRRPDRYRAPHRRVRQ</sequence>
<proteinExistence type="inferred from homology"/>
<dbReference type="InterPro" id="IPR006968">
    <property type="entry name" value="RUS_fam"/>
</dbReference>
<dbReference type="EMBL" id="RBNJ01019134">
    <property type="protein sequence ID" value="RUS23622.1"/>
    <property type="molecule type" value="Genomic_DNA"/>
</dbReference>